<organism evidence="2">
    <name type="scientific">Siphoviridae sp. ctuUw41</name>
    <dbReference type="NCBI Taxonomy" id="2826503"/>
    <lineage>
        <taxon>Viruses</taxon>
        <taxon>Duplodnaviria</taxon>
        <taxon>Heunggongvirae</taxon>
        <taxon>Uroviricota</taxon>
        <taxon>Caudoviricetes</taxon>
    </lineage>
</organism>
<accession>A0A8S5MXU5</accession>
<reference evidence="2" key="1">
    <citation type="journal article" date="2021" name="Proc. Natl. Acad. Sci. U.S.A.">
        <title>A Catalog of Tens of Thousands of Viruses from Human Metagenomes Reveals Hidden Associations with Chronic Diseases.</title>
        <authorList>
            <person name="Tisza M.J."/>
            <person name="Buck C.B."/>
        </authorList>
    </citation>
    <scope>NUCLEOTIDE SEQUENCE</scope>
    <source>
        <strain evidence="2">CtuUw41</strain>
    </source>
</reference>
<dbReference type="EMBL" id="BK015017">
    <property type="protein sequence ID" value="DAD87190.1"/>
    <property type="molecule type" value="Genomic_DNA"/>
</dbReference>
<protein>
    <submittedName>
        <fullName evidence="2">Uncharacterized protein</fullName>
    </submittedName>
</protein>
<evidence type="ECO:0000313" key="2">
    <source>
        <dbReference type="EMBL" id="DAD87190.1"/>
    </source>
</evidence>
<feature type="transmembrane region" description="Helical" evidence="1">
    <location>
        <begin position="7"/>
        <end position="33"/>
    </location>
</feature>
<keyword evidence="1" id="KW-1133">Transmembrane helix</keyword>
<keyword evidence="1" id="KW-0472">Membrane</keyword>
<evidence type="ECO:0000256" key="1">
    <source>
        <dbReference type="SAM" id="Phobius"/>
    </source>
</evidence>
<keyword evidence="1" id="KW-0812">Transmembrane</keyword>
<proteinExistence type="predicted"/>
<sequence length="34" mass="4117">MEILDKCFCVLIGFSAIVLNIEFIDYILFFFLYY</sequence>
<name>A0A8S5MXU5_9CAUD</name>